<dbReference type="InterPro" id="IPR011008">
    <property type="entry name" value="Dimeric_a/b-barrel"/>
</dbReference>
<sequence>MMTVVTTMTLRPDSRDEWDSLIIHRFRSAHRRDGWISGQLLAPEDSPDTRVIVGTWRGRQDWESWHEDPEFLDTRTRLDELQAEPHQTVWYDVIQDARAEA</sequence>
<dbReference type="EC" id="1.14.-.-" evidence="2"/>
<keyword evidence="2" id="KW-0560">Oxidoreductase</keyword>
<keyword evidence="2" id="KW-0503">Monooxygenase</keyword>
<evidence type="ECO:0000259" key="1">
    <source>
        <dbReference type="PROSITE" id="PS51725"/>
    </source>
</evidence>
<evidence type="ECO:0000313" key="3">
    <source>
        <dbReference type="Proteomes" id="UP001596087"/>
    </source>
</evidence>
<proteinExistence type="predicted"/>
<dbReference type="PROSITE" id="PS51725">
    <property type="entry name" value="ABM"/>
    <property type="match status" value="1"/>
</dbReference>
<dbReference type="EMBL" id="JBHSKD010000016">
    <property type="protein sequence ID" value="MFC5177750.1"/>
    <property type="molecule type" value="Genomic_DNA"/>
</dbReference>
<dbReference type="InterPro" id="IPR007138">
    <property type="entry name" value="ABM_dom"/>
</dbReference>
<gene>
    <name evidence="2" type="ORF">ACFPGP_13800</name>
</gene>
<feature type="domain" description="ABM" evidence="1">
    <location>
        <begin position="2"/>
        <end position="90"/>
    </location>
</feature>
<protein>
    <submittedName>
        <fullName evidence="2">Antibiotic biosynthesis monooxygenase family protein</fullName>
        <ecNumber evidence="2">1.14.-.-</ecNumber>
    </submittedName>
</protein>
<dbReference type="Gene3D" id="3.30.70.100">
    <property type="match status" value="1"/>
</dbReference>
<name>A0ABW0BL03_9ACTN</name>
<dbReference type="RefSeq" id="WP_378591042.1">
    <property type="nucleotide sequence ID" value="NZ_JBHSKD010000016.1"/>
</dbReference>
<dbReference type="Proteomes" id="UP001596087">
    <property type="component" value="Unassembled WGS sequence"/>
</dbReference>
<dbReference type="GO" id="GO:0004497">
    <property type="term" value="F:monooxygenase activity"/>
    <property type="evidence" value="ECO:0007669"/>
    <property type="project" value="UniProtKB-KW"/>
</dbReference>
<keyword evidence="3" id="KW-1185">Reference proteome</keyword>
<comment type="caution">
    <text evidence="2">The sequence shown here is derived from an EMBL/GenBank/DDBJ whole genome shotgun (WGS) entry which is preliminary data.</text>
</comment>
<accession>A0ABW0BL03</accession>
<organism evidence="2 3">
    <name type="scientific">Nocardioides taihuensis</name>
    <dbReference type="NCBI Taxonomy" id="1835606"/>
    <lineage>
        <taxon>Bacteria</taxon>
        <taxon>Bacillati</taxon>
        <taxon>Actinomycetota</taxon>
        <taxon>Actinomycetes</taxon>
        <taxon>Propionibacteriales</taxon>
        <taxon>Nocardioidaceae</taxon>
        <taxon>Nocardioides</taxon>
    </lineage>
</organism>
<dbReference type="Pfam" id="PF03992">
    <property type="entry name" value="ABM"/>
    <property type="match status" value="1"/>
</dbReference>
<reference evidence="3" key="1">
    <citation type="journal article" date="2019" name="Int. J. Syst. Evol. Microbiol.">
        <title>The Global Catalogue of Microorganisms (GCM) 10K type strain sequencing project: providing services to taxonomists for standard genome sequencing and annotation.</title>
        <authorList>
            <consortium name="The Broad Institute Genomics Platform"/>
            <consortium name="The Broad Institute Genome Sequencing Center for Infectious Disease"/>
            <person name="Wu L."/>
            <person name="Ma J."/>
        </authorList>
    </citation>
    <scope>NUCLEOTIDE SEQUENCE [LARGE SCALE GENOMIC DNA]</scope>
    <source>
        <strain evidence="3">DFY41</strain>
    </source>
</reference>
<dbReference type="SUPFAM" id="SSF54909">
    <property type="entry name" value="Dimeric alpha+beta barrel"/>
    <property type="match status" value="1"/>
</dbReference>
<evidence type="ECO:0000313" key="2">
    <source>
        <dbReference type="EMBL" id="MFC5177750.1"/>
    </source>
</evidence>